<accession>A0A392QDF0</accession>
<dbReference type="Proteomes" id="UP000265520">
    <property type="component" value="Unassembled WGS sequence"/>
</dbReference>
<protein>
    <submittedName>
        <fullName evidence="1">Uncharacterized protein</fullName>
    </submittedName>
</protein>
<proteinExistence type="predicted"/>
<dbReference type="EMBL" id="LXQA010124223">
    <property type="protein sequence ID" value="MCI21295.1"/>
    <property type="molecule type" value="Genomic_DNA"/>
</dbReference>
<comment type="caution">
    <text evidence="1">The sequence shown here is derived from an EMBL/GenBank/DDBJ whole genome shotgun (WGS) entry which is preliminary data.</text>
</comment>
<feature type="non-terminal residue" evidence="1">
    <location>
        <position position="1"/>
    </location>
</feature>
<dbReference type="AlphaFoldDB" id="A0A392QDF0"/>
<keyword evidence="2" id="KW-1185">Reference proteome</keyword>
<reference evidence="1 2" key="1">
    <citation type="journal article" date="2018" name="Front. Plant Sci.">
        <title>Red Clover (Trifolium pratense) and Zigzag Clover (T. medium) - A Picture of Genomic Similarities and Differences.</title>
        <authorList>
            <person name="Dluhosova J."/>
            <person name="Istvanek J."/>
            <person name="Nedelnik J."/>
            <person name="Repkova J."/>
        </authorList>
    </citation>
    <scope>NUCLEOTIDE SEQUENCE [LARGE SCALE GENOMIC DNA]</scope>
    <source>
        <strain evidence="2">cv. 10/8</strain>
        <tissue evidence="1">Leaf</tissue>
    </source>
</reference>
<sequence>FFFESLLVPKSAEICRLLCIWLDLFRVGVDGFGGGLRAETYLPRLSFYRCPINFGSRRRFLDSDGPITFDSISGVRI</sequence>
<evidence type="ECO:0000313" key="2">
    <source>
        <dbReference type="Proteomes" id="UP000265520"/>
    </source>
</evidence>
<name>A0A392QDF0_9FABA</name>
<evidence type="ECO:0000313" key="1">
    <source>
        <dbReference type="EMBL" id="MCI21295.1"/>
    </source>
</evidence>
<organism evidence="1 2">
    <name type="scientific">Trifolium medium</name>
    <dbReference type="NCBI Taxonomy" id="97028"/>
    <lineage>
        <taxon>Eukaryota</taxon>
        <taxon>Viridiplantae</taxon>
        <taxon>Streptophyta</taxon>
        <taxon>Embryophyta</taxon>
        <taxon>Tracheophyta</taxon>
        <taxon>Spermatophyta</taxon>
        <taxon>Magnoliopsida</taxon>
        <taxon>eudicotyledons</taxon>
        <taxon>Gunneridae</taxon>
        <taxon>Pentapetalae</taxon>
        <taxon>rosids</taxon>
        <taxon>fabids</taxon>
        <taxon>Fabales</taxon>
        <taxon>Fabaceae</taxon>
        <taxon>Papilionoideae</taxon>
        <taxon>50 kb inversion clade</taxon>
        <taxon>NPAAA clade</taxon>
        <taxon>Hologalegina</taxon>
        <taxon>IRL clade</taxon>
        <taxon>Trifolieae</taxon>
        <taxon>Trifolium</taxon>
    </lineage>
</organism>